<gene>
    <name evidence="6" type="ORF">GCM10009799_25000</name>
</gene>
<dbReference type="PROSITE" id="PS51462">
    <property type="entry name" value="NUDIX"/>
    <property type="match status" value="1"/>
</dbReference>
<dbReference type="PROSITE" id="PS00893">
    <property type="entry name" value="NUDIX_BOX"/>
    <property type="match status" value="1"/>
</dbReference>
<dbReference type="InterPro" id="IPR020084">
    <property type="entry name" value="NUDIX_hydrolase_CS"/>
</dbReference>
<name>A0ABN2T1Y3_9ACTN</name>
<proteinExistence type="inferred from homology"/>
<dbReference type="Gene3D" id="3.90.79.10">
    <property type="entry name" value="Nucleoside Triphosphate Pyrophosphohydrolase"/>
    <property type="match status" value="1"/>
</dbReference>
<reference evidence="6 7" key="1">
    <citation type="journal article" date="2019" name="Int. J. Syst. Evol. Microbiol.">
        <title>The Global Catalogue of Microorganisms (GCM) 10K type strain sequencing project: providing services to taxonomists for standard genome sequencing and annotation.</title>
        <authorList>
            <consortium name="The Broad Institute Genomics Platform"/>
            <consortium name="The Broad Institute Genome Sequencing Center for Infectious Disease"/>
            <person name="Wu L."/>
            <person name="Ma J."/>
        </authorList>
    </citation>
    <scope>NUCLEOTIDE SEQUENCE [LARGE SCALE GENOMIC DNA]</scope>
    <source>
        <strain evidence="6 7">JCM 15313</strain>
    </source>
</reference>
<evidence type="ECO:0000313" key="7">
    <source>
        <dbReference type="Proteomes" id="UP001501585"/>
    </source>
</evidence>
<comment type="caution">
    <text evidence="6">The sequence shown here is derived from an EMBL/GenBank/DDBJ whole genome shotgun (WGS) entry which is preliminary data.</text>
</comment>
<keyword evidence="7" id="KW-1185">Reference proteome</keyword>
<dbReference type="InterPro" id="IPR000086">
    <property type="entry name" value="NUDIX_hydrolase_dom"/>
</dbReference>
<evidence type="ECO:0000256" key="2">
    <source>
        <dbReference type="ARBA" id="ARBA00005582"/>
    </source>
</evidence>
<accession>A0ABN2T1Y3</accession>
<comment type="similarity">
    <text evidence="2 4">Belongs to the Nudix hydrolase family.</text>
</comment>
<evidence type="ECO:0000256" key="3">
    <source>
        <dbReference type="ARBA" id="ARBA00022801"/>
    </source>
</evidence>
<dbReference type="PRINTS" id="PR00502">
    <property type="entry name" value="NUDIXFAMILY"/>
</dbReference>
<evidence type="ECO:0000313" key="6">
    <source>
        <dbReference type="EMBL" id="GAA1996999.1"/>
    </source>
</evidence>
<evidence type="ECO:0000259" key="5">
    <source>
        <dbReference type="PROSITE" id="PS51462"/>
    </source>
</evidence>
<comment type="cofactor">
    <cofactor evidence="1">
        <name>Mg(2+)</name>
        <dbReference type="ChEBI" id="CHEBI:18420"/>
    </cofactor>
</comment>
<organism evidence="6 7">
    <name type="scientific">Nocardiopsis rhodophaea</name>
    <dbReference type="NCBI Taxonomy" id="280238"/>
    <lineage>
        <taxon>Bacteria</taxon>
        <taxon>Bacillati</taxon>
        <taxon>Actinomycetota</taxon>
        <taxon>Actinomycetes</taxon>
        <taxon>Streptosporangiales</taxon>
        <taxon>Nocardiopsidaceae</taxon>
        <taxon>Nocardiopsis</taxon>
    </lineage>
</organism>
<feature type="domain" description="Nudix hydrolase" evidence="5">
    <location>
        <begin position="136"/>
        <end position="277"/>
    </location>
</feature>
<protein>
    <recommendedName>
        <fullName evidence="5">Nudix hydrolase domain-containing protein</fullName>
    </recommendedName>
</protein>
<dbReference type="InterPro" id="IPR020476">
    <property type="entry name" value="Nudix_hydrolase"/>
</dbReference>
<dbReference type="PANTHER" id="PTHR43046:SF14">
    <property type="entry name" value="MUTT_NUDIX FAMILY PROTEIN"/>
    <property type="match status" value="1"/>
</dbReference>
<dbReference type="Pfam" id="PF00293">
    <property type="entry name" value="NUDIX"/>
    <property type="match status" value="1"/>
</dbReference>
<sequence>MSDTAPRMARRVCAHLIGRTAEGRAVGVVAPEGGWALPGARVRFGEDPAEVARRAGGAAPGAALVPHDVRSEIVTVRDAAGEPVPMHVDRVYYTAPVAPEEAAGRPTLPLERAMALPALPAAGALVEEEPARPTPSLRRFASYGIVTDAAGRILLSKIAPGFPAAGCWHLPGGGVDDGEDVRAALERELFEETGQRGGTGDLVTIAWHHRTGEIGPQSPDTEIYAVWVFLHVHVADPTPLRVIETDGSTTDCAWFTPEDLPHLRLSTTARRGLTALATPIAP</sequence>
<evidence type="ECO:0000256" key="4">
    <source>
        <dbReference type="RuleBase" id="RU003476"/>
    </source>
</evidence>
<dbReference type="InterPro" id="IPR015797">
    <property type="entry name" value="NUDIX_hydrolase-like_dom_sf"/>
</dbReference>
<evidence type="ECO:0000256" key="1">
    <source>
        <dbReference type="ARBA" id="ARBA00001946"/>
    </source>
</evidence>
<dbReference type="EMBL" id="BAAAPC010000009">
    <property type="protein sequence ID" value="GAA1996999.1"/>
    <property type="molecule type" value="Genomic_DNA"/>
</dbReference>
<dbReference type="CDD" id="cd02883">
    <property type="entry name" value="NUDIX_Hydrolase"/>
    <property type="match status" value="1"/>
</dbReference>
<dbReference type="PANTHER" id="PTHR43046">
    <property type="entry name" value="GDP-MANNOSE MANNOSYL HYDROLASE"/>
    <property type="match status" value="1"/>
</dbReference>
<keyword evidence="3 4" id="KW-0378">Hydrolase</keyword>
<dbReference type="Proteomes" id="UP001501585">
    <property type="component" value="Unassembled WGS sequence"/>
</dbReference>
<dbReference type="SUPFAM" id="SSF55811">
    <property type="entry name" value="Nudix"/>
    <property type="match status" value="1"/>
</dbReference>